<dbReference type="Pfam" id="PF14174">
    <property type="entry name" value="YycC"/>
    <property type="match status" value="1"/>
</dbReference>
<dbReference type="AlphaFoldDB" id="A0A1G8IWQ5"/>
<proteinExistence type="predicted"/>
<keyword evidence="2" id="KW-1185">Reference proteome</keyword>
<dbReference type="EMBL" id="FNDK01000027">
    <property type="protein sequence ID" value="SDI23495.1"/>
    <property type="molecule type" value="Genomic_DNA"/>
</dbReference>
<gene>
    <name evidence="1" type="ORF">SAMN05192534_1278</name>
</gene>
<dbReference type="InterPro" id="IPR025550">
    <property type="entry name" value="YycC"/>
</dbReference>
<reference evidence="1 2" key="1">
    <citation type="submission" date="2016-10" db="EMBL/GenBank/DDBJ databases">
        <authorList>
            <person name="de Groot N.N."/>
        </authorList>
    </citation>
    <scope>NUCLEOTIDE SEQUENCE [LARGE SCALE GENOMIC DNA]</scope>
    <source>
        <strain evidence="1 2">DSM 21632</strain>
    </source>
</reference>
<evidence type="ECO:0000313" key="2">
    <source>
        <dbReference type="Proteomes" id="UP000199163"/>
    </source>
</evidence>
<dbReference type="STRING" id="568899.SAMN05192534_1278"/>
<dbReference type="RefSeq" id="WP_091276025.1">
    <property type="nucleotide sequence ID" value="NZ_FNDK01000027.1"/>
</dbReference>
<accession>A0A1G8IWQ5</accession>
<sequence length="55" mass="6351">MRPNQFSAETAQKLAEKLNMPIEHIVHTPPHVIMEKIAELEKKESEQAQTAQRDK</sequence>
<dbReference type="Proteomes" id="UP000199163">
    <property type="component" value="Unassembled WGS sequence"/>
</dbReference>
<name>A0A1G8IWQ5_9BACI</name>
<protein>
    <submittedName>
        <fullName evidence="1">YycC-like protein</fullName>
    </submittedName>
</protein>
<organism evidence="1 2">
    <name type="scientific">Alteribacillus persepolensis</name>
    <dbReference type="NCBI Taxonomy" id="568899"/>
    <lineage>
        <taxon>Bacteria</taxon>
        <taxon>Bacillati</taxon>
        <taxon>Bacillota</taxon>
        <taxon>Bacilli</taxon>
        <taxon>Bacillales</taxon>
        <taxon>Bacillaceae</taxon>
        <taxon>Alteribacillus</taxon>
    </lineage>
</organism>
<evidence type="ECO:0000313" key="1">
    <source>
        <dbReference type="EMBL" id="SDI23495.1"/>
    </source>
</evidence>
<dbReference type="OrthoDB" id="2357473at2"/>